<dbReference type="Gene3D" id="3.30.360.10">
    <property type="entry name" value="Dihydrodipicolinate Reductase, domain 2"/>
    <property type="match status" value="1"/>
</dbReference>
<dbReference type="InterPro" id="IPR019796">
    <property type="entry name" value="G6P_DH_AS"/>
</dbReference>
<protein>
    <submittedName>
        <fullName evidence="9">Glucose-6-phosphate 1-dehydrogenase</fullName>
        <ecNumber evidence="9">1.1.1.49</ecNumber>
    </submittedName>
</protein>
<dbReference type="PROSITE" id="PS00069">
    <property type="entry name" value="G6P_DEHYDROGENASE"/>
    <property type="match status" value="1"/>
</dbReference>
<dbReference type="GO" id="GO:0005829">
    <property type="term" value="C:cytosol"/>
    <property type="evidence" value="ECO:0007669"/>
    <property type="project" value="TreeGrafter"/>
</dbReference>
<evidence type="ECO:0000256" key="6">
    <source>
        <dbReference type="ARBA" id="ARBA00023277"/>
    </source>
</evidence>
<evidence type="ECO:0000256" key="3">
    <source>
        <dbReference type="ARBA" id="ARBA00022526"/>
    </source>
</evidence>
<evidence type="ECO:0000256" key="4">
    <source>
        <dbReference type="ARBA" id="ARBA00022857"/>
    </source>
</evidence>
<dbReference type="NCBIfam" id="TIGR00871">
    <property type="entry name" value="zwf"/>
    <property type="match status" value="1"/>
</dbReference>
<dbReference type="InterPro" id="IPR036291">
    <property type="entry name" value="NAD(P)-bd_dom_sf"/>
</dbReference>
<feature type="domain" description="Glucose-6-phosphate dehydrogenase NAD-binding" evidence="7">
    <location>
        <begin position="22"/>
        <end position="200"/>
    </location>
</feature>
<dbReference type="EC" id="1.1.1.49" evidence="9"/>
<keyword evidence="3" id="KW-0313">Glucose metabolism</keyword>
<evidence type="ECO:0000256" key="2">
    <source>
        <dbReference type="ARBA" id="ARBA00009975"/>
    </source>
</evidence>
<dbReference type="SUPFAM" id="SSF51735">
    <property type="entry name" value="NAD(P)-binding Rossmann-fold domains"/>
    <property type="match status" value="1"/>
</dbReference>
<dbReference type="GO" id="GO:0004345">
    <property type="term" value="F:glucose-6-phosphate dehydrogenase activity"/>
    <property type="evidence" value="ECO:0007669"/>
    <property type="project" value="UniProtKB-EC"/>
</dbReference>
<dbReference type="InterPro" id="IPR022674">
    <property type="entry name" value="G6P_DH_NAD-bd"/>
</dbReference>
<dbReference type="Pfam" id="PF02781">
    <property type="entry name" value="G6PD_C"/>
    <property type="match status" value="1"/>
</dbReference>
<evidence type="ECO:0000259" key="8">
    <source>
        <dbReference type="Pfam" id="PF02781"/>
    </source>
</evidence>
<dbReference type="EMBL" id="UOFQ01000090">
    <property type="protein sequence ID" value="VAW88170.1"/>
    <property type="molecule type" value="Genomic_DNA"/>
</dbReference>
<keyword evidence="5 9" id="KW-0560">Oxidoreductase</keyword>
<dbReference type="InterPro" id="IPR001282">
    <property type="entry name" value="G6P_DH"/>
</dbReference>
<proteinExistence type="inferred from homology"/>
<evidence type="ECO:0000313" key="9">
    <source>
        <dbReference type="EMBL" id="VAW88170.1"/>
    </source>
</evidence>
<accession>A0A3B0ZGG7</accession>
<dbReference type="GO" id="GO:0009051">
    <property type="term" value="P:pentose-phosphate shunt, oxidative branch"/>
    <property type="evidence" value="ECO:0007669"/>
    <property type="project" value="TreeGrafter"/>
</dbReference>
<dbReference type="Pfam" id="PF00479">
    <property type="entry name" value="G6PD_N"/>
    <property type="match status" value="1"/>
</dbReference>
<evidence type="ECO:0000256" key="1">
    <source>
        <dbReference type="ARBA" id="ARBA00004937"/>
    </source>
</evidence>
<dbReference type="PIRSF" id="PIRSF000110">
    <property type="entry name" value="G6PD"/>
    <property type="match status" value="1"/>
</dbReference>
<organism evidence="9">
    <name type="scientific">hydrothermal vent metagenome</name>
    <dbReference type="NCBI Taxonomy" id="652676"/>
    <lineage>
        <taxon>unclassified sequences</taxon>
        <taxon>metagenomes</taxon>
        <taxon>ecological metagenomes</taxon>
    </lineage>
</organism>
<sequence length="501" mass="56583">MTEREIPDKQCPGDPIEPANIVIFGAAGDLTKRKLIPALLKMLRCGLLHPKSRVIGVSKGRTEPVWLESLYQGIRSYAPDVSLSSEQWESFSAMCQLVSGDLKDEATYDDLKEALETIDGHSNAMFYCAVPPEWYATITTGLKRVGLTDETDGFRRVVIEKPFGMDLESARKLNGELQASLDESQIYRIDHYLGKESVQNLLVYRFSNSILEPLWNRNFIDHIQISAAESIGIEYRANYYEKSGALRDMIQSHLMQVMTLVAMEPPVEFTADAVRDEKIKVLRAVRPFEKEDIKKQTIAAQYSTGKIDGDAVKSYVAEEGVSPESATETFVGARFYIDNWRWQGVPFVLWTGKRLPRRVSEIVIRFRKPPFNLFDTEGNPPLANALVFRVHPDEGISLRMNAKLPGLTTDIKRSVMHAPYSEDGGDISDAYEVLLHDVLSGDATLFSRADEVEESWQIIDPILKAWQDKLSINRYQAGTWEIEGMEALFEGCELGWHKPGH</sequence>
<dbReference type="SUPFAM" id="SSF55347">
    <property type="entry name" value="Glyceraldehyde-3-phosphate dehydrogenase-like, C-terminal domain"/>
    <property type="match status" value="1"/>
</dbReference>
<dbReference type="GO" id="GO:0050661">
    <property type="term" value="F:NADP binding"/>
    <property type="evidence" value="ECO:0007669"/>
    <property type="project" value="InterPro"/>
</dbReference>
<dbReference type="HAMAP" id="MF_00966">
    <property type="entry name" value="G6PD"/>
    <property type="match status" value="1"/>
</dbReference>
<comment type="similarity">
    <text evidence="2">Belongs to the glucose-6-phosphate dehydrogenase family.</text>
</comment>
<dbReference type="GO" id="GO:0006006">
    <property type="term" value="P:glucose metabolic process"/>
    <property type="evidence" value="ECO:0007669"/>
    <property type="project" value="UniProtKB-KW"/>
</dbReference>
<evidence type="ECO:0000256" key="5">
    <source>
        <dbReference type="ARBA" id="ARBA00023002"/>
    </source>
</evidence>
<dbReference type="PRINTS" id="PR00079">
    <property type="entry name" value="G6PDHDRGNASE"/>
</dbReference>
<feature type="domain" description="Glucose-6-phosphate dehydrogenase C-terminal" evidence="8">
    <location>
        <begin position="202"/>
        <end position="496"/>
    </location>
</feature>
<dbReference type="Gene3D" id="3.40.50.720">
    <property type="entry name" value="NAD(P)-binding Rossmann-like Domain"/>
    <property type="match status" value="1"/>
</dbReference>
<evidence type="ECO:0000259" key="7">
    <source>
        <dbReference type="Pfam" id="PF00479"/>
    </source>
</evidence>
<reference evidence="9" key="1">
    <citation type="submission" date="2018-06" db="EMBL/GenBank/DDBJ databases">
        <authorList>
            <person name="Zhirakovskaya E."/>
        </authorList>
    </citation>
    <scope>NUCLEOTIDE SEQUENCE</scope>
</reference>
<dbReference type="AlphaFoldDB" id="A0A3B0ZGG7"/>
<dbReference type="UniPathway" id="UPA00115"/>
<comment type="pathway">
    <text evidence="1">Carbohydrate degradation; pentose phosphate pathway; D-ribulose 5-phosphate from D-glucose 6-phosphate (oxidative stage): step 1/3.</text>
</comment>
<dbReference type="PANTHER" id="PTHR23429:SF0">
    <property type="entry name" value="GLUCOSE-6-PHOSPHATE 1-DEHYDROGENASE"/>
    <property type="match status" value="1"/>
</dbReference>
<keyword evidence="4" id="KW-0521">NADP</keyword>
<dbReference type="PANTHER" id="PTHR23429">
    <property type="entry name" value="GLUCOSE-6-PHOSPHATE 1-DEHYDROGENASE G6PD"/>
    <property type="match status" value="1"/>
</dbReference>
<keyword evidence="6" id="KW-0119">Carbohydrate metabolism</keyword>
<gene>
    <name evidence="9" type="ORF">MNBD_GAMMA17-1721</name>
</gene>
<name>A0A3B0ZGG7_9ZZZZ</name>
<dbReference type="InterPro" id="IPR022675">
    <property type="entry name" value="G6P_DH_C"/>
</dbReference>